<proteinExistence type="inferred from homology"/>
<sequence>MQRLASRITVTAKVSSSLRTIILKETPSSSSSWLSIRCFSAFSSQQRVKNPETEAIPGDLLKWGSLGFFRTSRFASGFKPLEPKPLDSIMDLNRAKNRSPEDLASIWDDYHLGRGHIGLTMKAKLYRLLEQRGSDCRYFVIPLWRGSGYTTMFAQEFAESKDLVLIRGDIVFTSKLTDEEAKWHLETTQSFYLNDVRYELVECFNKEPRDFEFKDVLQALDMPIL</sequence>
<keyword evidence="3" id="KW-0809">Transit peptide</keyword>
<evidence type="ECO:0008006" key="7">
    <source>
        <dbReference type="Google" id="ProtNLM"/>
    </source>
</evidence>
<evidence type="ECO:0000313" key="5">
    <source>
        <dbReference type="EMBL" id="TYJ34423.1"/>
    </source>
</evidence>
<dbReference type="PANTHER" id="PTHR13126">
    <property type="entry name" value="CHAPERONE ATP11"/>
    <property type="match status" value="1"/>
</dbReference>
<dbReference type="Pfam" id="PF06644">
    <property type="entry name" value="ATP11"/>
    <property type="match status" value="1"/>
</dbReference>
<dbReference type="Proteomes" id="UP000323597">
    <property type="component" value="Chromosome A05"/>
</dbReference>
<evidence type="ECO:0000256" key="3">
    <source>
        <dbReference type="ARBA" id="ARBA00022946"/>
    </source>
</evidence>
<gene>
    <name evidence="5" type="ORF">E1A91_A05G168300v1</name>
</gene>
<dbReference type="GO" id="GO:0005739">
    <property type="term" value="C:mitochondrion"/>
    <property type="evidence" value="ECO:0007669"/>
    <property type="project" value="UniProtKB-SubCell"/>
</dbReference>
<dbReference type="EMBL" id="CM017640">
    <property type="protein sequence ID" value="TYJ34423.1"/>
    <property type="molecule type" value="Genomic_DNA"/>
</dbReference>
<dbReference type="AlphaFoldDB" id="A0A5D2Z847"/>
<dbReference type="InterPro" id="IPR010591">
    <property type="entry name" value="ATP11"/>
</dbReference>
<comment type="subcellular location">
    <subcellularLocation>
        <location evidence="1">Mitochondrion</location>
    </subcellularLocation>
</comment>
<dbReference type="GO" id="GO:0033615">
    <property type="term" value="P:mitochondrial proton-transporting ATP synthase complex assembly"/>
    <property type="evidence" value="ECO:0007669"/>
    <property type="project" value="TreeGrafter"/>
</dbReference>
<organism evidence="5 6">
    <name type="scientific">Gossypium mustelinum</name>
    <name type="common">Cotton</name>
    <name type="synonym">Gossypium caicoense</name>
    <dbReference type="NCBI Taxonomy" id="34275"/>
    <lineage>
        <taxon>Eukaryota</taxon>
        <taxon>Viridiplantae</taxon>
        <taxon>Streptophyta</taxon>
        <taxon>Embryophyta</taxon>
        <taxon>Tracheophyta</taxon>
        <taxon>Spermatophyta</taxon>
        <taxon>Magnoliopsida</taxon>
        <taxon>eudicotyledons</taxon>
        <taxon>Gunneridae</taxon>
        <taxon>Pentapetalae</taxon>
        <taxon>rosids</taxon>
        <taxon>malvids</taxon>
        <taxon>Malvales</taxon>
        <taxon>Malvaceae</taxon>
        <taxon>Malvoideae</taxon>
        <taxon>Gossypium</taxon>
    </lineage>
</organism>
<evidence type="ECO:0000313" key="6">
    <source>
        <dbReference type="Proteomes" id="UP000323597"/>
    </source>
</evidence>
<dbReference type="PANTHER" id="PTHR13126:SF0">
    <property type="entry name" value="ATP SYNTHASE MITOCHONDRIAL F1 COMPLEX ASSEMBLY FACTOR 1"/>
    <property type="match status" value="1"/>
</dbReference>
<comment type="similarity">
    <text evidence="2">Belongs to the ATP11 family.</text>
</comment>
<reference evidence="5 6" key="1">
    <citation type="submission" date="2019-07" db="EMBL/GenBank/DDBJ databases">
        <title>WGS assembly of Gossypium mustelinum.</title>
        <authorList>
            <person name="Chen Z.J."/>
            <person name="Sreedasyam A."/>
            <person name="Ando A."/>
            <person name="Song Q."/>
            <person name="De L."/>
            <person name="Hulse-Kemp A."/>
            <person name="Ding M."/>
            <person name="Ye W."/>
            <person name="Kirkbride R."/>
            <person name="Jenkins J."/>
            <person name="Plott C."/>
            <person name="Lovell J."/>
            <person name="Lin Y.-M."/>
            <person name="Vaughn R."/>
            <person name="Liu B."/>
            <person name="Li W."/>
            <person name="Simpson S."/>
            <person name="Scheffler B."/>
            <person name="Saski C."/>
            <person name="Grover C."/>
            <person name="Hu G."/>
            <person name="Conover J."/>
            <person name="Carlson J."/>
            <person name="Shu S."/>
            <person name="Boston L."/>
            <person name="Williams M."/>
            <person name="Peterson D."/>
            <person name="Mcgee K."/>
            <person name="Jones D."/>
            <person name="Wendel J."/>
            <person name="Stelly D."/>
            <person name="Grimwood J."/>
            <person name="Schmutz J."/>
        </authorList>
    </citation>
    <scope>NUCLEOTIDE SEQUENCE [LARGE SCALE GENOMIC DNA]</scope>
    <source>
        <strain evidence="5">1408120.09</strain>
    </source>
</reference>
<protein>
    <recommendedName>
        <fullName evidence="7">ATP synthase mitochondrial F1 complex assembly factor 1</fullName>
    </recommendedName>
</protein>
<evidence type="ECO:0000256" key="2">
    <source>
        <dbReference type="ARBA" id="ARBA00009116"/>
    </source>
</evidence>
<evidence type="ECO:0000256" key="4">
    <source>
        <dbReference type="ARBA" id="ARBA00023128"/>
    </source>
</evidence>
<evidence type="ECO:0000256" key="1">
    <source>
        <dbReference type="ARBA" id="ARBA00004173"/>
    </source>
</evidence>
<keyword evidence="6" id="KW-1185">Reference proteome</keyword>
<name>A0A5D2Z847_GOSMU</name>
<keyword evidence="4" id="KW-0496">Mitochondrion</keyword>
<accession>A0A5D2Z847</accession>